<evidence type="ECO:0000256" key="2">
    <source>
        <dbReference type="ARBA" id="ARBA00022475"/>
    </source>
</evidence>
<feature type="transmembrane region" description="Helical" evidence="6">
    <location>
        <begin position="114"/>
        <end position="140"/>
    </location>
</feature>
<feature type="transmembrane region" description="Helical" evidence="6">
    <location>
        <begin position="62"/>
        <end position="81"/>
    </location>
</feature>
<dbReference type="AlphaFoldDB" id="A0A2W5SGA9"/>
<evidence type="ECO:0000256" key="1">
    <source>
        <dbReference type="ARBA" id="ARBA00004651"/>
    </source>
</evidence>
<keyword evidence="2" id="KW-1003">Cell membrane</keyword>
<organism evidence="8 9">
    <name type="scientific">Ancylobacter novellus</name>
    <name type="common">Thiobacillus novellus</name>
    <dbReference type="NCBI Taxonomy" id="921"/>
    <lineage>
        <taxon>Bacteria</taxon>
        <taxon>Pseudomonadati</taxon>
        <taxon>Pseudomonadota</taxon>
        <taxon>Alphaproteobacteria</taxon>
        <taxon>Hyphomicrobiales</taxon>
        <taxon>Xanthobacteraceae</taxon>
        <taxon>Ancylobacter</taxon>
    </lineage>
</organism>
<comment type="subcellular location">
    <subcellularLocation>
        <location evidence="1">Cell membrane</location>
        <topology evidence="1">Multi-pass membrane protein</topology>
    </subcellularLocation>
</comment>
<proteinExistence type="predicted"/>
<evidence type="ECO:0000313" key="8">
    <source>
        <dbReference type="EMBL" id="PZQ81927.1"/>
    </source>
</evidence>
<evidence type="ECO:0000313" key="9">
    <source>
        <dbReference type="Proteomes" id="UP000248887"/>
    </source>
</evidence>
<evidence type="ECO:0000256" key="5">
    <source>
        <dbReference type="ARBA" id="ARBA00023136"/>
    </source>
</evidence>
<keyword evidence="3 6" id="KW-0812">Transmembrane</keyword>
<keyword evidence="5 6" id="KW-0472">Membrane</keyword>
<accession>A0A2W5SGA9</accession>
<dbReference type="PANTHER" id="PTHR36115">
    <property type="entry name" value="PROLINE-RICH ANTIGEN HOMOLOG-RELATED"/>
    <property type="match status" value="1"/>
</dbReference>
<dbReference type="GO" id="GO:0005886">
    <property type="term" value="C:plasma membrane"/>
    <property type="evidence" value="ECO:0007669"/>
    <property type="project" value="UniProtKB-SubCell"/>
</dbReference>
<keyword evidence="4 6" id="KW-1133">Transmembrane helix</keyword>
<evidence type="ECO:0000256" key="4">
    <source>
        <dbReference type="ARBA" id="ARBA00022989"/>
    </source>
</evidence>
<dbReference type="Pfam" id="PF06271">
    <property type="entry name" value="RDD"/>
    <property type="match status" value="1"/>
</dbReference>
<dbReference type="Proteomes" id="UP000248887">
    <property type="component" value="Unassembled WGS sequence"/>
</dbReference>
<feature type="transmembrane region" description="Helical" evidence="6">
    <location>
        <begin position="31"/>
        <end position="55"/>
    </location>
</feature>
<sequence length="171" mass="18731">MSETQYGEPRRDAFDPIAEPEYFDGVLGRRFAAFLIDAVLICAPIGAAAVFIFVFGFLTFGFGWFLFSLLSPGFVIWALAYTGLTLGGPRSATVGMRAMGIEMRQSSGAPMNTLLAVLSVVLFWVLLSVLTPFVVLVGLFNARKRLLHDLILGTVVTNSDERTAALGRYRR</sequence>
<dbReference type="EMBL" id="QFQD01000037">
    <property type="protein sequence ID" value="PZQ81927.1"/>
    <property type="molecule type" value="Genomic_DNA"/>
</dbReference>
<evidence type="ECO:0000259" key="7">
    <source>
        <dbReference type="Pfam" id="PF06271"/>
    </source>
</evidence>
<gene>
    <name evidence="8" type="ORF">DI549_12835</name>
</gene>
<name>A0A2W5SGA9_ANCNO</name>
<protein>
    <submittedName>
        <fullName evidence="8">RDD family protein</fullName>
    </submittedName>
</protein>
<evidence type="ECO:0000256" key="6">
    <source>
        <dbReference type="SAM" id="Phobius"/>
    </source>
</evidence>
<evidence type="ECO:0000256" key="3">
    <source>
        <dbReference type="ARBA" id="ARBA00022692"/>
    </source>
</evidence>
<reference evidence="8 9" key="1">
    <citation type="submission" date="2017-08" db="EMBL/GenBank/DDBJ databases">
        <title>Infants hospitalized years apart are colonized by the same room-sourced microbial strains.</title>
        <authorList>
            <person name="Brooks B."/>
            <person name="Olm M.R."/>
            <person name="Firek B.A."/>
            <person name="Baker R."/>
            <person name="Thomas B.C."/>
            <person name="Morowitz M.J."/>
            <person name="Banfield J.F."/>
        </authorList>
    </citation>
    <scope>NUCLEOTIDE SEQUENCE [LARGE SCALE GENOMIC DNA]</scope>
    <source>
        <strain evidence="8">S2_005_001_R2_27</strain>
    </source>
</reference>
<dbReference type="InterPro" id="IPR010432">
    <property type="entry name" value="RDD"/>
</dbReference>
<dbReference type="InterPro" id="IPR051791">
    <property type="entry name" value="Pra-immunoreactive"/>
</dbReference>
<feature type="domain" description="RDD" evidence="7">
    <location>
        <begin position="27"/>
        <end position="152"/>
    </location>
</feature>
<dbReference type="PANTHER" id="PTHR36115:SF6">
    <property type="entry name" value="PROLINE-RICH ANTIGEN HOMOLOG"/>
    <property type="match status" value="1"/>
</dbReference>
<comment type="caution">
    <text evidence="8">The sequence shown here is derived from an EMBL/GenBank/DDBJ whole genome shotgun (WGS) entry which is preliminary data.</text>
</comment>